<dbReference type="EMBL" id="HBUE01289622">
    <property type="protein sequence ID" value="CAG6573466.1"/>
    <property type="molecule type" value="Transcribed_RNA"/>
</dbReference>
<evidence type="ECO:0000256" key="1">
    <source>
        <dbReference type="SAM" id="MobiDB-lite"/>
    </source>
</evidence>
<protein>
    <submittedName>
        <fullName evidence="2">(northern house mosquito) hypothetical protein</fullName>
    </submittedName>
</protein>
<accession>A0A8D8JQV8</accession>
<sequence>MCACKYYRRHQSYMYRSPGSEPPPASFCERRLTDHKHSPRPTSKHETHRHPSSLLISHKTQWFGCIRLSVKRFFTTKQKITNNATFTKLLQNYVCTKYYNKLEICGKTNTSAM</sequence>
<dbReference type="AlphaFoldDB" id="A0A8D8JQV8"/>
<dbReference type="EMBL" id="HBUE01183942">
    <property type="protein sequence ID" value="CAG6521862.1"/>
    <property type="molecule type" value="Transcribed_RNA"/>
</dbReference>
<dbReference type="EMBL" id="HBUE01089122">
    <property type="protein sequence ID" value="CAG6480695.1"/>
    <property type="molecule type" value="Transcribed_RNA"/>
</dbReference>
<feature type="region of interest" description="Disordered" evidence="1">
    <location>
        <begin position="14"/>
        <end position="52"/>
    </location>
</feature>
<reference evidence="2" key="1">
    <citation type="submission" date="2021-05" db="EMBL/GenBank/DDBJ databases">
        <authorList>
            <person name="Alioto T."/>
            <person name="Alioto T."/>
            <person name="Gomez Garrido J."/>
        </authorList>
    </citation>
    <scope>NUCLEOTIDE SEQUENCE</scope>
</reference>
<dbReference type="EMBL" id="HBUE01089124">
    <property type="protein sequence ID" value="CAG6480697.1"/>
    <property type="molecule type" value="Transcribed_RNA"/>
</dbReference>
<name>A0A8D8JQV8_CULPI</name>
<evidence type="ECO:0000313" key="2">
    <source>
        <dbReference type="EMBL" id="CAG6573466.1"/>
    </source>
</evidence>
<organism evidence="2">
    <name type="scientific">Culex pipiens</name>
    <name type="common">House mosquito</name>
    <dbReference type="NCBI Taxonomy" id="7175"/>
    <lineage>
        <taxon>Eukaryota</taxon>
        <taxon>Metazoa</taxon>
        <taxon>Ecdysozoa</taxon>
        <taxon>Arthropoda</taxon>
        <taxon>Hexapoda</taxon>
        <taxon>Insecta</taxon>
        <taxon>Pterygota</taxon>
        <taxon>Neoptera</taxon>
        <taxon>Endopterygota</taxon>
        <taxon>Diptera</taxon>
        <taxon>Nematocera</taxon>
        <taxon>Culicoidea</taxon>
        <taxon>Culicidae</taxon>
        <taxon>Culicinae</taxon>
        <taxon>Culicini</taxon>
        <taxon>Culex</taxon>
        <taxon>Culex</taxon>
    </lineage>
</organism>
<proteinExistence type="predicted"/>
<dbReference type="EMBL" id="HBUE01089123">
    <property type="protein sequence ID" value="CAG6480696.1"/>
    <property type="molecule type" value="Transcribed_RNA"/>
</dbReference>